<dbReference type="InterPro" id="IPR018927">
    <property type="entry name" value="Pilus_synth_Q_C"/>
</dbReference>
<protein>
    <recommendedName>
        <fullName evidence="2">Toxin co-regulated pilus biosynthesis protein Q C-terminal domain-containing protein</fullName>
    </recommendedName>
</protein>
<dbReference type="AlphaFoldDB" id="A0A6P2NR89"/>
<accession>A0A6P2NR89</accession>
<feature type="domain" description="Toxin co-regulated pilus biosynthesis protein Q C-terminal" evidence="2">
    <location>
        <begin position="100"/>
        <end position="178"/>
    </location>
</feature>
<evidence type="ECO:0000259" key="2">
    <source>
        <dbReference type="Pfam" id="PF10671"/>
    </source>
</evidence>
<dbReference type="RefSeq" id="WP_175024151.1">
    <property type="nucleotide sequence ID" value="NZ_CABVQC010000033.1"/>
</dbReference>
<name>A0A6P2NR89_9BURK</name>
<evidence type="ECO:0000313" key="4">
    <source>
        <dbReference type="Proteomes" id="UP000494261"/>
    </source>
</evidence>
<dbReference type="Proteomes" id="UP000494261">
    <property type="component" value="Unassembled WGS sequence"/>
</dbReference>
<feature type="chain" id="PRO_5026919383" description="Toxin co-regulated pilus biosynthesis protein Q C-terminal domain-containing protein" evidence="1">
    <location>
        <begin position="26"/>
        <end position="185"/>
    </location>
</feature>
<proteinExistence type="predicted"/>
<dbReference type="Pfam" id="PF10671">
    <property type="entry name" value="TcpQ"/>
    <property type="match status" value="1"/>
</dbReference>
<keyword evidence="1" id="KW-0732">Signal</keyword>
<feature type="signal peptide" evidence="1">
    <location>
        <begin position="1"/>
        <end position="25"/>
    </location>
</feature>
<organism evidence="3 4">
    <name type="scientific">Burkholderia aenigmatica</name>
    <dbReference type="NCBI Taxonomy" id="2015348"/>
    <lineage>
        <taxon>Bacteria</taxon>
        <taxon>Pseudomonadati</taxon>
        <taxon>Pseudomonadota</taxon>
        <taxon>Betaproteobacteria</taxon>
        <taxon>Burkholderiales</taxon>
        <taxon>Burkholderiaceae</taxon>
        <taxon>Burkholderia</taxon>
        <taxon>Burkholderia cepacia complex</taxon>
    </lineage>
</organism>
<evidence type="ECO:0000313" key="3">
    <source>
        <dbReference type="EMBL" id="VWB97450.1"/>
    </source>
</evidence>
<gene>
    <name evidence="3" type="ORF">BLA13014_04554</name>
</gene>
<sequence>MQVSKSIGILLAAAGSLGHVAASQAQELSIRPLPIAPAAQPAPTEPLALAVPVAETANQLKTEALALAVPATANPPKTEALAVPAAATTAPVAAALPIQQIWTLTAGVTIKENLETWAEKVQWHIVWPETLKTWVVPNETSFTGSFADAAEKVIKTLAENGALVRAITYEGNKTFVVSGPGLAQQ</sequence>
<reference evidence="3 4" key="1">
    <citation type="submission" date="2019-09" db="EMBL/GenBank/DDBJ databases">
        <authorList>
            <person name="Depoorter E."/>
        </authorList>
    </citation>
    <scope>NUCLEOTIDE SEQUENCE [LARGE SCALE GENOMIC DNA]</scope>
    <source>
        <strain evidence="3">LMG 13014</strain>
    </source>
</reference>
<evidence type="ECO:0000256" key="1">
    <source>
        <dbReference type="SAM" id="SignalP"/>
    </source>
</evidence>
<dbReference type="EMBL" id="CABVQC010000033">
    <property type="protein sequence ID" value="VWB97450.1"/>
    <property type="molecule type" value="Genomic_DNA"/>
</dbReference>